<dbReference type="InterPro" id="IPR023210">
    <property type="entry name" value="NADP_OxRdtase_dom"/>
</dbReference>
<dbReference type="InterPro" id="IPR018170">
    <property type="entry name" value="Aldo/ket_reductase_CS"/>
</dbReference>
<evidence type="ECO:0000313" key="7">
    <source>
        <dbReference type="Proteomes" id="UP000785679"/>
    </source>
</evidence>
<evidence type="ECO:0000259" key="5">
    <source>
        <dbReference type="Pfam" id="PF00248"/>
    </source>
</evidence>
<keyword evidence="1" id="KW-0560">Oxidoreductase</keyword>
<dbReference type="InterPro" id="IPR036812">
    <property type="entry name" value="NAD(P)_OxRdtase_dom_sf"/>
</dbReference>
<reference evidence="6" key="1">
    <citation type="submission" date="2019-06" db="EMBL/GenBank/DDBJ databases">
        <authorList>
            <person name="Zheng W."/>
        </authorList>
    </citation>
    <scope>NUCLEOTIDE SEQUENCE</scope>
    <source>
        <strain evidence="6">QDHG01</strain>
    </source>
</reference>
<dbReference type="Gene3D" id="3.20.20.100">
    <property type="entry name" value="NADP-dependent oxidoreductase domain"/>
    <property type="match status" value="1"/>
</dbReference>
<dbReference type="PRINTS" id="PR00069">
    <property type="entry name" value="ALDKETRDTASE"/>
</dbReference>
<evidence type="ECO:0000256" key="3">
    <source>
        <dbReference type="PIRSR" id="PIRSR000097-2"/>
    </source>
</evidence>
<organism evidence="6 7">
    <name type="scientific">Halteria grandinella</name>
    <dbReference type="NCBI Taxonomy" id="5974"/>
    <lineage>
        <taxon>Eukaryota</taxon>
        <taxon>Sar</taxon>
        <taxon>Alveolata</taxon>
        <taxon>Ciliophora</taxon>
        <taxon>Intramacronucleata</taxon>
        <taxon>Spirotrichea</taxon>
        <taxon>Stichotrichia</taxon>
        <taxon>Sporadotrichida</taxon>
        <taxon>Halteriidae</taxon>
        <taxon>Halteria</taxon>
    </lineage>
</organism>
<dbReference type="InterPro" id="IPR020471">
    <property type="entry name" value="AKR"/>
</dbReference>
<feature type="domain" description="NADP-dependent oxidoreductase" evidence="5">
    <location>
        <begin position="18"/>
        <end position="274"/>
    </location>
</feature>
<protein>
    <recommendedName>
        <fullName evidence="5">NADP-dependent oxidoreductase domain-containing protein</fullName>
    </recommendedName>
</protein>
<dbReference type="PROSITE" id="PS00062">
    <property type="entry name" value="ALDOKETO_REDUCTASE_2"/>
    <property type="match status" value="1"/>
</dbReference>
<evidence type="ECO:0000313" key="6">
    <source>
        <dbReference type="EMBL" id="TNV76419.1"/>
    </source>
</evidence>
<keyword evidence="7" id="KW-1185">Reference proteome</keyword>
<feature type="binding site" evidence="3">
    <location>
        <position position="110"/>
    </location>
    <ligand>
        <name>substrate</name>
    </ligand>
</feature>
<evidence type="ECO:0000256" key="1">
    <source>
        <dbReference type="ARBA" id="ARBA00023002"/>
    </source>
</evidence>
<dbReference type="OrthoDB" id="416253at2759"/>
<feature type="active site" description="Proton donor" evidence="2">
    <location>
        <position position="50"/>
    </location>
</feature>
<dbReference type="Proteomes" id="UP000785679">
    <property type="component" value="Unassembled WGS sequence"/>
</dbReference>
<dbReference type="AlphaFoldDB" id="A0A8J8NL95"/>
<comment type="caution">
    <text evidence="6">The sequence shown here is derived from an EMBL/GenBank/DDBJ whole genome shotgun (WGS) entry which is preliminary data.</text>
</comment>
<gene>
    <name evidence="6" type="ORF">FGO68_gene4453</name>
</gene>
<dbReference type="GO" id="GO:0016616">
    <property type="term" value="F:oxidoreductase activity, acting on the CH-OH group of donors, NAD or NADP as acceptor"/>
    <property type="evidence" value="ECO:0007669"/>
    <property type="project" value="UniProtKB-ARBA"/>
</dbReference>
<evidence type="ECO:0000256" key="2">
    <source>
        <dbReference type="PIRSR" id="PIRSR000097-1"/>
    </source>
</evidence>
<accession>A0A8J8NL95</accession>
<dbReference type="PANTHER" id="PTHR11732">
    <property type="entry name" value="ALDO/KETO REDUCTASE"/>
    <property type="match status" value="1"/>
</dbReference>
<feature type="site" description="Lowers pKa of active site Tyr" evidence="4">
    <location>
        <position position="79"/>
    </location>
</feature>
<dbReference type="FunFam" id="3.20.20.100:FF:000002">
    <property type="entry name" value="2,5-diketo-D-gluconic acid reductase A"/>
    <property type="match status" value="1"/>
</dbReference>
<proteinExistence type="predicted"/>
<sequence length="295" mass="33715">MEAESTYYQLSNGKKMPKIGLGTYRMDQMEPILKGITEAGFRHIDTAARYDNEELVGEAISKAIKSGKVKREDLFIATKLWHTDYGNPEKALRESLSKLNLDYVDLYMIHWPAMFFSDTKIPLHKLWPALESLVDKGLVKSLGISNFNVQLLSDLLLYALHKPVCNQIELHPYCSQSELLKFMKDQGIVPVAYCPLGRPTSEEAENISDVKKDNRIKEIAEKHGKSVYQVILRWGIERGCGVIPKSTNVDHQKLDLEVLDFKLDPDEIGYLSSLEPQEQRICCKLKDFNEYDLFA</sequence>
<dbReference type="Pfam" id="PF00248">
    <property type="entry name" value="Aldo_ket_red"/>
    <property type="match status" value="1"/>
</dbReference>
<dbReference type="CDD" id="cd19071">
    <property type="entry name" value="AKR_AKR1-5-like"/>
    <property type="match status" value="1"/>
</dbReference>
<evidence type="ECO:0000256" key="4">
    <source>
        <dbReference type="PIRSR" id="PIRSR000097-3"/>
    </source>
</evidence>
<dbReference type="PROSITE" id="PS00798">
    <property type="entry name" value="ALDOKETO_REDUCTASE_1"/>
    <property type="match status" value="1"/>
</dbReference>
<dbReference type="SUPFAM" id="SSF51430">
    <property type="entry name" value="NAD(P)-linked oxidoreductase"/>
    <property type="match status" value="1"/>
</dbReference>
<name>A0A8J8NL95_HALGN</name>
<dbReference type="PIRSF" id="PIRSF000097">
    <property type="entry name" value="AKR"/>
    <property type="match status" value="1"/>
</dbReference>
<dbReference type="EMBL" id="RRYP01013618">
    <property type="protein sequence ID" value="TNV76419.1"/>
    <property type="molecule type" value="Genomic_DNA"/>
</dbReference>